<comment type="caution">
    <text evidence="1">The sequence shown here is derived from an EMBL/GenBank/DDBJ whole genome shotgun (WGS) entry which is preliminary data.</text>
</comment>
<accession>A0ACC3NME7</accession>
<reference evidence="1" key="1">
    <citation type="submission" date="2023-07" db="EMBL/GenBank/DDBJ databases">
        <title>Black Yeasts Isolated from many extreme environments.</title>
        <authorList>
            <person name="Coleine C."/>
            <person name="Stajich J.E."/>
            <person name="Selbmann L."/>
        </authorList>
    </citation>
    <scope>NUCLEOTIDE SEQUENCE</scope>
    <source>
        <strain evidence="1">CCFEE 5714</strain>
    </source>
</reference>
<dbReference type="EMBL" id="JAUTXU010000026">
    <property type="protein sequence ID" value="KAK3719512.1"/>
    <property type="molecule type" value="Genomic_DNA"/>
</dbReference>
<dbReference type="Proteomes" id="UP001281147">
    <property type="component" value="Unassembled WGS sequence"/>
</dbReference>
<sequence length="74" mass="7815">MTKENKDSVSKNTSGTAGSSTAIAGSPVSRTHQDKPTKAGKGSNGNGNCGPNMDRWLKEKPREAPWSAETARKL</sequence>
<evidence type="ECO:0000313" key="2">
    <source>
        <dbReference type="Proteomes" id="UP001281147"/>
    </source>
</evidence>
<organism evidence="1 2">
    <name type="scientific">Vermiconidia calcicola</name>
    <dbReference type="NCBI Taxonomy" id="1690605"/>
    <lineage>
        <taxon>Eukaryota</taxon>
        <taxon>Fungi</taxon>
        <taxon>Dikarya</taxon>
        <taxon>Ascomycota</taxon>
        <taxon>Pezizomycotina</taxon>
        <taxon>Dothideomycetes</taxon>
        <taxon>Dothideomycetidae</taxon>
        <taxon>Mycosphaerellales</taxon>
        <taxon>Extremaceae</taxon>
        <taxon>Vermiconidia</taxon>
    </lineage>
</organism>
<protein>
    <submittedName>
        <fullName evidence="1">Uncharacterized protein</fullName>
    </submittedName>
</protein>
<proteinExistence type="predicted"/>
<evidence type="ECO:0000313" key="1">
    <source>
        <dbReference type="EMBL" id="KAK3719512.1"/>
    </source>
</evidence>
<keyword evidence="2" id="KW-1185">Reference proteome</keyword>
<gene>
    <name evidence="1" type="ORF">LTR37_004370</name>
</gene>
<name>A0ACC3NME7_9PEZI</name>